<keyword evidence="10" id="KW-0378">Hydrolase</keyword>
<evidence type="ECO:0000259" key="21">
    <source>
        <dbReference type="PROSITE" id="PS50525"/>
    </source>
</evidence>
<dbReference type="GO" id="GO:0006351">
    <property type="term" value="P:DNA-templated transcription"/>
    <property type="evidence" value="ECO:0007669"/>
    <property type="project" value="InterPro"/>
</dbReference>
<evidence type="ECO:0000256" key="12">
    <source>
        <dbReference type="ARBA" id="ARBA00022842"/>
    </source>
</evidence>
<keyword evidence="8" id="KW-0808">Transferase</keyword>
<evidence type="ECO:0000313" key="22">
    <source>
        <dbReference type="EMBL" id="AJQ19489.1"/>
    </source>
</evidence>
<dbReference type="PROSITE" id="PS50525">
    <property type="entry name" value="RDRP_SSRNA_NEG_SEG"/>
    <property type="match status" value="1"/>
</dbReference>
<evidence type="ECO:0000256" key="17">
    <source>
        <dbReference type="ARBA" id="ARBA00030436"/>
    </source>
</evidence>
<dbReference type="InterPro" id="IPR029124">
    <property type="entry name" value="L_protein_N"/>
</dbReference>
<evidence type="ECO:0000256" key="10">
    <source>
        <dbReference type="ARBA" id="ARBA00022801"/>
    </source>
</evidence>
<reference evidence="22" key="1">
    <citation type="journal article" date="2016" name="Vector Borne Zoonotic Dis.">
        <title>Complete Genome Characterization of the Arumowot Virus (Unclassified Phlebovirus) Isolated from Turdus libonyanus Birds in the Central African Republic.</title>
        <authorList>
            <person name="Berthet N."/>
            <person name="Nakoune E."/>
            <person name="Gessain A."/>
            <person name="Manuguerra J.C."/>
            <person name="Kazanji M."/>
        </authorList>
    </citation>
    <scope>NUCLEOTIDE SEQUENCE</scope>
    <source>
        <strain evidence="22">Anb7211d</strain>
    </source>
</reference>
<comment type="cofactor">
    <cofactor evidence="1">
        <name>Mn(2+)</name>
        <dbReference type="ChEBI" id="CHEBI:29035"/>
    </cofactor>
</comment>
<dbReference type="EC" id="2.7.7.48" evidence="6"/>
<dbReference type="Pfam" id="PF04196">
    <property type="entry name" value="Bunya_RdRp"/>
    <property type="match status" value="1"/>
</dbReference>
<dbReference type="GO" id="GO:0016787">
    <property type="term" value="F:hydrolase activity"/>
    <property type="evidence" value="ECO:0007669"/>
    <property type="project" value="UniProtKB-KW"/>
</dbReference>
<dbReference type="GO" id="GO:0039694">
    <property type="term" value="P:viral RNA genome replication"/>
    <property type="evidence" value="ECO:0007669"/>
    <property type="project" value="InterPro"/>
</dbReference>
<organism evidence="22">
    <name type="scientific">Arumowot virus</name>
    <dbReference type="NCBI Taxonomy" id="904698"/>
    <lineage>
        <taxon>Viruses</taxon>
        <taxon>Riboviria</taxon>
        <taxon>Orthornavirae</taxon>
        <taxon>Negarnaviricota</taxon>
        <taxon>Polyploviricotina</taxon>
        <taxon>Bunyaviricetes</taxon>
        <taxon>Hareavirales</taxon>
        <taxon>Phenuiviridae</taxon>
        <taxon>Phlebovirus</taxon>
        <taxon>Phlebovirus arumowotense</taxon>
    </lineage>
</organism>
<keyword evidence="13" id="KW-0946">Virion</keyword>
<dbReference type="EMBL" id="KJ782451">
    <property type="protein sequence ID" value="AJQ19489.1"/>
    <property type="molecule type" value="Genomic_RNA"/>
</dbReference>
<keyword evidence="11" id="KW-1040">Host Golgi apparatus</keyword>
<comment type="subcellular location">
    <subcellularLocation>
        <location evidence="3">Host Golgi apparatus</location>
    </subcellularLocation>
    <subcellularLocation>
        <location evidence="5">Host endoplasmic reticulum-Golgi intermediate compartment</location>
    </subcellularLocation>
    <subcellularLocation>
        <location evidence="4">Virion</location>
    </subcellularLocation>
</comment>
<evidence type="ECO:0000256" key="14">
    <source>
        <dbReference type="ARBA" id="ARBA00023184"/>
    </source>
</evidence>
<evidence type="ECO:0000256" key="20">
    <source>
        <dbReference type="ARBA" id="ARBA00046037"/>
    </source>
</evidence>
<evidence type="ECO:0000256" key="11">
    <source>
        <dbReference type="ARBA" id="ARBA00022812"/>
    </source>
</evidence>
<accession>A0A140ZXN3</accession>
<keyword evidence="14" id="KW-1038">Host endoplasmic reticulum</keyword>
<sequence length="2093" mass="238977">MNQLLSKQTSPRVGFFCKAIGHYDYFVGNVVLPNFQVRRVMDGIEIDLNLDDLDTASDLGSSLRPSLTVRSNNVPNFIHDFTFGHLADTTDRAFSSVFQVVNDGFDDLTPDVIVKTPSGCFHVVEFTTFRGRQEEARFATQNKITKYELACRNRSAEGPVSLHTIGVHRGGLWTNMKIDQKDVEELCFRFRLSLAIEAEIKLVCPDLREVDEEYSKLEREILGIVSGIKMDWDITQSVFPSFKRELFRRFYQSEPDQEYLQCIIDKVTRKSQDDLLRSSFINQVNTLPDRLMSNLHECDEAITKFIESHESRDNLRPTNWRKGTVLFPPWVFRESDEGKSLVPLKDLNVEGDHPMCRIWERVRLSAQLEEIERMDDDPASELEFALSGERTRDDERSKYHRVRVDLDVEEKEFVAMLGINGKAYKDWSSIKDNREKSKLIFSIYHDTTPVEEFLYTDSLLDMTPEDDLYAPYLEDMELRLQAQKIHQPTLSRKGKNEFLACHQGILKTPLGSWSQFVNVVGSELSASVKQHVKPSSFVVKRLLNSPIYLLIKPTSSKGHIFVSFAIDKNYYVRDLLGSSCFRNYYDAGDLFVTDFVSFKLSKLTNLCKTSALYESALCFWNECYGKKVWLSHDLSNTTTNTNKDIQYMVKLSLLTLMEDKATTEELQTLSRYIVMEGFVSQPELPKPQKMLSKLPTKLRSELQVFLINRLFSAMKRISQSPFNLKRGENSLSWSGLFNPLSGRDTTEIQPIINACYNGYFKNKEEDTEPSALSGMYKKIIELEHLRPETDRYLGWDDPLDPKMHEFSRSYLKEVCNHGKNLLQKLYGKNVLEQIDQDIRREVGSLTLERLATLKATSNFSEDWYIYKDVKDKNYTRDKVLVKMVEYARRGKTLAIEMFEECMSNIEEKGCMHICLFKKQQHGGLREIYVMAAEERIVQSIVESISKCIGRFFPSDTLCNPSNKTKIPESHGIRARKHCKGSVWTTATSDDARKWNQGHFVTKFALMLCEFTNSMWWPIIIRGCSMFTKKRMMMNLDFMNIIDSKRELELEDEFVMTLYNAYHGNLTVPWLEAGKTYLETSTGMMQGILHFTSSLLHSLHQEYIRSLSFKVFNSKVNPEMSLSVVCDMMQGSDDSSMLISFPSSSDEVVVKCKVTSAICFRIKKNLGYYLGIYPSEKSTANTDFVMEYNSEFYFHNQHIRPTIRWIAASNNLSEAETLVARQEEASNLVTPVCEGGGSFSLTAMIQQSQCTTHYALMGMGVSSLFQEYKRAILKWCDPGLGFFLLDNPRAAGLGGFRYNLYKAITRTQLSKIYSFFMKKVRVGASPDDPNEIPETCSVSPGGALILSSSLKWGSRKKFQKLRARLGIADDWVEQINRNPHILYRAPRTGEEILLRIAEKVHSPGVVSSLSTGNAVAKVMASSVYFLSATIFEDAGRPEFSFIEDSKYSLLYKLASYEGYSDFDEIDPEDILFLFPNLEEFHSLDQLIFDRGEIEIILRSNMREATQTRVTVFDHSANDKCSPEKLVSDKWFGTQKCRIGRTGMNREWERLKLTIRWLKDTPEDTLESSPLHNHIQIRNFFARMEGKARTIRITGAPVKKRSGLSKLSMVVRDNFTKVGILGGIEDDLAITRSVSVDIAKHTLFSILNGPYSDETKARFCQKSLEVLPQIALNMSDRKTRSNIVALLQEYCKDYTGIIKKLENLGAGTIGAYIKPQKSKKVDNRVQYFGEGIWRGVMDGYGVQISVDCKEGQMPQITSVWVSKCREIWVLSKSIRAWCDDMGVRNDQNFKPNHGSSPNGWIFNFQVYGSGHRYGAPIYSLREEMDNIHDIQDDQIGLKVTNNVLRLYVNLPKIKRDLHILTYTATDNDISSASIMELSAYNIMEMIPEFSKQPSKSWLLCDSLPIKFLKPVLDITEGVRSVEGIRPDLLKELIKNCTESSIRSKVGTVFSMIQTSQPSGPEIDTSEMIDLILSEMDDISFDAAVSSVNECLDLSNVLYDEEFGAVDVGLFGPAHHREIRNLMTISHPLMDTLIETSLSQMGRNGIRRLVETGKCCQRDLGLSELIYRALGRDPSSIRVDMVLADVMDTVDDDELG</sequence>
<evidence type="ECO:0000256" key="1">
    <source>
        <dbReference type="ARBA" id="ARBA00001936"/>
    </source>
</evidence>
<evidence type="ECO:0000256" key="13">
    <source>
        <dbReference type="ARBA" id="ARBA00022844"/>
    </source>
</evidence>
<name>A0A140ZXN3_9VIRU</name>
<keyword evidence="9" id="KW-0479">Metal-binding</keyword>
<dbReference type="InterPro" id="IPR007322">
    <property type="entry name" value="RNA_pol_bunyavir"/>
</dbReference>
<dbReference type="GO" id="GO:0044423">
    <property type="term" value="C:virion component"/>
    <property type="evidence" value="ECO:0007669"/>
    <property type="project" value="UniProtKB-KW"/>
</dbReference>
<dbReference type="Pfam" id="PF15518">
    <property type="entry name" value="L_protein_N"/>
    <property type="match status" value="1"/>
</dbReference>
<comment type="similarity">
    <text evidence="19">Belongs to the Bunyavirales RNA polymerase family.</text>
</comment>
<evidence type="ECO:0000256" key="15">
    <source>
        <dbReference type="ARBA" id="ARBA00023211"/>
    </source>
</evidence>
<dbReference type="GO" id="GO:0044177">
    <property type="term" value="C:host cell Golgi apparatus"/>
    <property type="evidence" value="ECO:0007669"/>
    <property type="project" value="UniProtKB-SubCell"/>
</dbReference>
<evidence type="ECO:0000256" key="9">
    <source>
        <dbReference type="ARBA" id="ARBA00022723"/>
    </source>
</evidence>
<evidence type="ECO:0000256" key="7">
    <source>
        <dbReference type="ARBA" id="ARBA00018602"/>
    </source>
</evidence>
<dbReference type="GO" id="GO:0046872">
    <property type="term" value="F:metal ion binding"/>
    <property type="evidence" value="ECO:0007669"/>
    <property type="project" value="UniProtKB-KW"/>
</dbReference>
<dbReference type="GO" id="GO:0003968">
    <property type="term" value="F:RNA-directed RNA polymerase activity"/>
    <property type="evidence" value="ECO:0007669"/>
    <property type="project" value="UniProtKB-EC"/>
</dbReference>
<proteinExistence type="inferred from homology"/>
<evidence type="ECO:0000256" key="18">
    <source>
        <dbReference type="ARBA" id="ARBA00031012"/>
    </source>
</evidence>
<dbReference type="InterPro" id="IPR007099">
    <property type="entry name" value="RNA-dir_pol_NSvirus"/>
</dbReference>
<comment type="cofactor">
    <cofactor evidence="2">
        <name>Mg(2+)</name>
        <dbReference type="ChEBI" id="CHEBI:18420"/>
    </cofactor>
</comment>
<evidence type="ECO:0000256" key="2">
    <source>
        <dbReference type="ARBA" id="ARBA00001946"/>
    </source>
</evidence>
<dbReference type="Pfam" id="PF12603">
    <property type="entry name" value="L_PA-C-like"/>
    <property type="match status" value="1"/>
</dbReference>
<dbReference type="GO" id="GO:0044172">
    <property type="term" value="C:host cell endoplasmic reticulum-Golgi intermediate compartment"/>
    <property type="evidence" value="ECO:0007669"/>
    <property type="project" value="UniProtKB-SubCell"/>
</dbReference>
<evidence type="ECO:0000256" key="19">
    <source>
        <dbReference type="ARBA" id="ARBA00034123"/>
    </source>
</evidence>
<keyword evidence="12" id="KW-0460">Magnesium</keyword>
<evidence type="ECO:0000256" key="3">
    <source>
        <dbReference type="ARBA" id="ARBA00004136"/>
    </source>
</evidence>
<dbReference type="InterPro" id="IPR022531">
    <property type="entry name" value="L_PA-C-like"/>
</dbReference>
<protein>
    <recommendedName>
        <fullName evidence="7">RNA-directed RNA polymerase L</fullName>
        <ecNumber evidence="6">2.7.7.48</ecNumber>
    </recommendedName>
    <alternativeName>
        <fullName evidence="16">Large structural protein</fullName>
    </alternativeName>
    <alternativeName>
        <fullName evidence="18">Replicase</fullName>
    </alternativeName>
    <alternativeName>
        <fullName evidence="17">Transcriptase</fullName>
    </alternativeName>
</protein>
<evidence type="ECO:0000256" key="5">
    <source>
        <dbReference type="ARBA" id="ARBA00004452"/>
    </source>
</evidence>
<evidence type="ECO:0000256" key="8">
    <source>
        <dbReference type="ARBA" id="ARBA00022679"/>
    </source>
</evidence>
<evidence type="ECO:0000256" key="6">
    <source>
        <dbReference type="ARBA" id="ARBA00012494"/>
    </source>
</evidence>
<evidence type="ECO:0000256" key="16">
    <source>
        <dbReference type="ARBA" id="ARBA00030285"/>
    </source>
</evidence>
<evidence type="ECO:0000256" key="4">
    <source>
        <dbReference type="ARBA" id="ARBA00004328"/>
    </source>
</evidence>
<comment type="function">
    <text evidence="20">RNA-dependent RNA polymerase, which is responsible for the replication and transcription of the viral RNA genome using antigenomic RNA as an intermediate. During transcription, synthesizes subgenomic RNAs and assures their capping by a cap-snatching mechanism, which involves the endonuclease activity cleaving the host capped pre-mRNAs. These short capped RNAs are then used as primers for viral transcription. The 3'-end of subgenomic mRNAs molecules are not polyadenylated. During replication, the polymerase binds the 5' and 3' vRNA extremities at distinct sites. In turn, significant conformational changes occur in the polymerase and in vRNA to initiate active RNA synthesis. As a consequence of the use of the same enzyme for both transcription and replication, these mechanisms need to be well coordinated.</text>
</comment>
<feature type="domain" description="RdRp catalytic" evidence="21">
    <location>
        <begin position="974"/>
        <end position="1165"/>
    </location>
</feature>
<keyword evidence="15" id="KW-0464">Manganese</keyword>